<dbReference type="InterPro" id="IPR017975">
    <property type="entry name" value="Tubulin_CS"/>
</dbReference>
<protein>
    <recommendedName>
        <fullName evidence="4">Tubulin like</fullName>
    </recommendedName>
</protein>
<dbReference type="GO" id="GO:0005525">
    <property type="term" value="F:GTP binding"/>
    <property type="evidence" value="ECO:0007669"/>
    <property type="project" value="InterPro"/>
</dbReference>
<dbReference type="InterPro" id="IPR036525">
    <property type="entry name" value="Tubulin/FtsZ_GTPase_sf"/>
</dbReference>
<evidence type="ECO:0000313" key="3">
    <source>
        <dbReference type="Proteomes" id="UP000443423"/>
    </source>
</evidence>
<dbReference type="Gene3D" id="3.40.50.1440">
    <property type="entry name" value="Tubulin/FtsZ, GTPase domain"/>
    <property type="match status" value="1"/>
</dbReference>
<evidence type="ECO:0008006" key="4">
    <source>
        <dbReference type="Google" id="ProtNLM"/>
    </source>
</evidence>
<dbReference type="AlphaFoldDB" id="A0A6A8GAR9"/>
<keyword evidence="1" id="KW-0175">Coiled coil</keyword>
<evidence type="ECO:0000313" key="2">
    <source>
        <dbReference type="EMBL" id="MRW98174.1"/>
    </source>
</evidence>
<evidence type="ECO:0000256" key="1">
    <source>
        <dbReference type="SAM" id="Coils"/>
    </source>
</evidence>
<keyword evidence="3" id="KW-1185">Reference proteome</keyword>
<gene>
    <name evidence="2" type="ORF">GJR99_16530</name>
</gene>
<proteinExistence type="predicted"/>
<accession>A0A6A8GAR9</accession>
<dbReference type="EMBL" id="WKJQ01000003">
    <property type="protein sequence ID" value="MRW98174.1"/>
    <property type="molecule type" value="Genomic_DNA"/>
</dbReference>
<comment type="caution">
    <text evidence="2">The sequence shown here is derived from an EMBL/GenBank/DDBJ whole genome shotgun (WGS) entry which is preliminary data.</text>
</comment>
<feature type="coiled-coil region" evidence="1">
    <location>
        <begin position="555"/>
        <end position="596"/>
    </location>
</feature>
<dbReference type="GO" id="GO:0007017">
    <property type="term" value="P:microtubule-based process"/>
    <property type="evidence" value="ECO:0007669"/>
    <property type="project" value="InterPro"/>
</dbReference>
<dbReference type="SUPFAM" id="SSF52490">
    <property type="entry name" value="Tubulin nucleotide-binding domain-like"/>
    <property type="match status" value="1"/>
</dbReference>
<name>A0A6A8GAR9_9EURY</name>
<dbReference type="InterPro" id="IPR025904">
    <property type="entry name" value="Tubulin-like"/>
</dbReference>
<organism evidence="2 3">
    <name type="scientific">Haloferax marinum</name>
    <dbReference type="NCBI Taxonomy" id="2666143"/>
    <lineage>
        <taxon>Archaea</taxon>
        <taxon>Methanobacteriati</taxon>
        <taxon>Methanobacteriota</taxon>
        <taxon>Stenosarchaea group</taxon>
        <taxon>Halobacteria</taxon>
        <taxon>Halobacteriales</taxon>
        <taxon>Haloferacaceae</taxon>
        <taxon>Haloferax</taxon>
    </lineage>
</organism>
<reference evidence="2 3" key="1">
    <citation type="submission" date="2019-11" db="EMBL/GenBank/DDBJ databases">
        <title>Whole genome sequence of Haloferax sp. MBLA0078.</title>
        <authorList>
            <person name="Seo M.-J."/>
            <person name="Cho E.-S."/>
        </authorList>
    </citation>
    <scope>NUCLEOTIDE SEQUENCE [LARGE SCALE GENOMIC DNA]</scope>
    <source>
        <strain evidence="2 3">MBLA0078</strain>
    </source>
</reference>
<dbReference type="RefSeq" id="WP_151114169.1">
    <property type="nucleotide sequence ID" value="NZ_WKJQ01000003.1"/>
</dbReference>
<dbReference type="Pfam" id="PF13809">
    <property type="entry name" value="Tubulin_2"/>
    <property type="match status" value="1"/>
</dbReference>
<dbReference type="PROSITE" id="PS00227">
    <property type="entry name" value="TUBULIN"/>
    <property type="match status" value="1"/>
</dbReference>
<dbReference type="Proteomes" id="UP000443423">
    <property type="component" value="Unassembled WGS sequence"/>
</dbReference>
<sequence>MSHSPTVVVGVGHAGISVLSMLDTIPHDDEDAYSYVAVDTDKEQLTEAPPDAKRIYLTENPALVEEHLLTTPYLPESVEIQPKGSARQRPVGRYKLESTMGPGFRRLFETLKDEILDHVRSHELEFDPGTTSVDIFLVNSLGGGTGSGTFPLLLGLLQRVTSKLEEDLGYATYVAGVGFVPEIPVGLSAHQNPLLRNSYTNAYAALCDLKRLIGIHDREESLTVQQLANLGESSAYGSDSIDMAAVPFDDYWFVGVDEEQVADRSAVDARGVDYVTSLDRDVAHAISAIGGLDQHAKQWAFETPYTGTFERGTVSVPHETVRTFAAKCEAKAEILTRLEEELPAEIESKRARRDDLRELKDYASSDTVPDDLKLRRAVSNAITESLTPNGTPIESNEPANVKSFFERMSEHHGVEGELVAGALLDRRLHEDGTLSNVDGRLEDTVRRLWTKYNIESRPTYQSSSVESDMAVLEEFLGDRIDEYTADVDDWDPTVFDRLQDMLPPVIEAFESEREYAEWALEMLRADRSELAEVRETWRRVHTIADVIEETRATVRHRIDERLADTEAEITSLSNERDDVKREYRALEREVNDLREELSEPTITPNHTVLPIDDERVTSLDSTAEANRLESLEDYVERELVDVEKLTRAVGRCTERCETKTKSMLEQDCSESDTDQRFSASDELWGLCHESNTDLVRQLSRVVQGNQRFSGQSVGHIDDPFRIECFLFRRRGPLSSLTRYHKLMSMAEDGVLDELATQYNDYRHAFAYPELYSRNTIGSSCTPARVSLTQPPELSLDCIDKSGLSDDELTDFVKTTGLGSYLYLGTMWDEYDDSEAQFTGWKSDLREFGLSWKELQQASPSTSTTSEWLAGNIAWSELLEEYRENLANQMGIRLAYE</sequence>
<dbReference type="GO" id="GO:0005874">
    <property type="term" value="C:microtubule"/>
    <property type="evidence" value="ECO:0007669"/>
    <property type="project" value="InterPro"/>
</dbReference>